<dbReference type="PANTHER" id="PTHR45749:SF23">
    <property type="entry name" value="ZINC FINGER MYM-TYPE PROTEIN 1-LIKE"/>
    <property type="match status" value="1"/>
</dbReference>
<protein>
    <recommendedName>
        <fullName evidence="4">HAT C-terminal dimerisation domain-containing protein</fullName>
    </recommendedName>
</protein>
<dbReference type="OrthoDB" id="1750591at2759"/>
<reference evidence="2 3" key="1">
    <citation type="submission" date="2019-03" db="EMBL/GenBank/DDBJ databases">
        <title>First draft genome of Liparis tanakae, snailfish: a comprehensive survey of snailfish specific genes.</title>
        <authorList>
            <person name="Kim W."/>
            <person name="Song I."/>
            <person name="Jeong J.-H."/>
            <person name="Kim D."/>
            <person name="Kim S."/>
            <person name="Ryu S."/>
            <person name="Song J.Y."/>
            <person name="Lee S.K."/>
        </authorList>
    </citation>
    <scope>NUCLEOTIDE SEQUENCE [LARGE SCALE GENOMIC DNA]</scope>
    <source>
        <tissue evidence="2">Muscle</tissue>
    </source>
</reference>
<feature type="transmembrane region" description="Helical" evidence="1">
    <location>
        <begin position="50"/>
        <end position="75"/>
    </location>
</feature>
<evidence type="ECO:0000256" key="1">
    <source>
        <dbReference type="SAM" id="Phobius"/>
    </source>
</evidence>
<evidence type="ECO:0008006" key="4">
    <source>
        <dbReference type="Google" id="ProtNLM"/>
    </source>
</evidence>
<dbReference type="EMBL" id="SRLO01002503">
    <property type="protein sequence ID" value="TNN32776.1"/>
    <property type="molecule type" value="Genomic_DNA"/>
</dbReference>
<name>A0A4Z2EV12_9TELE</name>
<gene>
    <name evidence="2" type="ORF">EYF80_057061</name>
</gene>
<evidence type="ECO:0000313" key="3">
    <source>
        <dbReference type="Proteomes" id="UP000314294"/>
    </source>
</evidence>
<keyword evidence="3" id="KW-1185">Reference proteome</keyword>
<proteinExistence type="predicted"/>
<feature type="transmembrane region" description="Helical" evidence="1">
    <location>
        <begin position="20"/>
        <end position="38"/>
    </location>
</feature>
<sequence>MWPLTLWPLTLWPLTLWPLALWPLTLWPLTLLASWPLLALFKPLTLWPLILWPLTLWPLALWPLTLSPLTLWPLALSHRPVQSSISSMKPDKCHDCISGLIKVLEVQLERVSSLKDLVPYAQRVVRVMGAAALRILQTSMRPEQTSSCSSHTLCRVRFPLLKCCRLLKQMALKQHSQIYVALKMCLTLLVSNCEGEGSFSVLKLVKHVLRTTMTQVRLSALSLLSIENEVVEGMDFENIVHKFAYLKSRRKATE</sequence>
<dbReference type="PANTHER" id="PTHR45749">
    <property type="match status" value="1"/>
</dbReference>
<accession>A0A4Z2EV12</accession>
<keyword evidence="1" id="KW-0472">Membrane</keyword>
<evidence type="ECO:0000313" key="2">
    <source>
        <dbReference type="EMBL" id="TNN32776.1"/>
    </source>
</evidence>
<keyword evidence="1" id="KW-1133">Transmembrane helix</keyword>
<dbReference type="Proteomes" id="UP000314294">
    <property type="component" value="Unassembled WGS sequence"/>
</dbReference>
<comment type="caution">
    <text evidence="2">The sequence shown here is derived from an EMBL/GenBank/DDBJ whole genome shotgun (WGS) entry which is preliminary data.</text>
</comment>
<organism evidence="2 3">
    <name type="scientific">Liparis tanakae</name>
    <name type="common">Tanaka's snailfish</name>
    <dbReference type="NCBI Taxonomy" id="230148"/>
    <lineage>
        <taxon>Eukaryota</taxon>
        <taxon>Metazoa</taxon>
        <taxon>Chordata</taxon>
        <taxon>Craniata</taxon>
        <taxon>Vertebrata</taxon>
        <taxon>Euteleostomi</taxon>
        <taxon>Actinopterygii</taxon>
        <taxon>Neopterygii</taxon>
        <taxon>Teleostei</taxon>
        <taxon>Neoteleostei</taxon>
        <taxon>Acanthomorphata</taxon>
        <taxon>Eupercaria</taxon>
        <taxon>Perciformes</taxon>
        <taxon>Cottioidei</taxon>
        <taxon>Cottales</taxon>
        <taxon>Liparidae</taxon>
        <taxon>Liparis</taxon>
    </lineage>
</organism>
<keyword evidence="1" id="KW-0812">Transmembrane</keyword>
<dbReference type="AlphaFoldDB" id="A0A4Z2EV12"/>